<dbReference type="GO" id="GO:0000423">
    <property type="term" value="P:mitophagy"/>
    <property type="evidence" value="ECO:0007669"/>
    <property type="project" value="UniProtKB-ARBA"/>
</dbReference>
<organism evidence="3 4">
    <name type="scientific">Chaetoceros tenuissimus</name>
    <dbReference type="NCBI Taxonomy" id="426638"/>
    <lineage>
        <taxon>Eukaryota</taxon>
        <taxon>Sar</taxon>
        <taxon>Stramenopiles</taxon>
        <taxon>Ochrophyta</taxon>
        <taxon>Bacillariophyta</taxon>
        <taxon>Coscinodiscophyceae</taxon>
        <taxon>Chaetocerotophycidae</taxon>
        <taxon>Chaetocerotales</taxon>
        <taxon>Chaetocerotaceae</taxon>
        <taxon>Chaetoceros</taxon>
    </lineage>
</organism>
<dbReference type="SUPFAM" id="SSF54909">
    <property type="entry name" value="Dimeric alpha+beta barrel"/>
    <property type="match status" value="2"/>
</dbReference>
<dbReference type="PANTHER" id="PTHR21017:SF17">
    <property type="entry name" value="PROTEIN NIPSNAP"/>
    <property type="match status" value="1"/>
</dbReference>
<dbReference type="GO" id="GO:0005739">
    <property type="term" value="C:mitochondrion"/>
    <property type="evidence" value="ECO:0007669"/>
    <property type="project" value="TreeGrafter"/>
</dbReference>
<dbReference type="Proteomes" id="UP001054902">
    <property type="component" value="Unassembled WGS sequence"/>
</dbReference>
<dbReference type="AlphaFoldDB" id="A0AAD3D1T0"/>
<gene>
    <name evidence="3" type="ORF">CTEN210_11401</name>
</gene>
<dbReference type="PANTHER" id="PTHR21017">
    <property type="entry name" value="NIPSNAP-RELATED"/>
    <property type="match status" value="1"/>
</dbReference>
<dbReference type="Pfam" id="PF07978">
    <property type="entry name" value="NIPSNAP"/>
    <property type="match status" value="2"/>
</dbReference>
<comment type="similarity">
    <text evidence="1">Belongs to the NipSnap family.</text>
</comment>
<feature type="domain" description="NIPSNAP" evidence="2">
    <location>
        <begin position="137"/>
        <end position="241"/>
    </location>
</feature>
<dbReference type="InterPro" id="IPR011008">
    <property type="entry name" value="Dimeric_a/b-barrel"/>
</dbReference>
<accession>A0AAD3D1T0</accession>
<proteinExistence type="inferred from homology"/>
<dbReference type="Gene3D" id="3.30.70.100">
    <property type="match status" value="2"/>
</dbReference>
<dbReference type="EMBL" id="BLLK01000047">
    <property type="protein sequence ID" value="GFH54925.1"/>
    <property type="molecule type" value="Genomic_DNA"/>
</dbReference>
<evidence type="ECO:0000313" key="4">
    <source>
        <dbReference type="Proteomes" id="UP001054902"/>
    </source>
</evidence>
<feature type="domain" description="NIPSNAP" evidence="2">
    <location>
        <begin position="10"/>
        <end position="107"/>
    </location>
</feature>
<protein>
    <recommendedName>
        <fullName evidence="2">NIPSNAP domain-containing protein</fullName>
    </recommendedName>
</protein>
<reference evidence="3 4" key="1">
    <citation type="journal article" date="2021" name="Sci. Rep.">
        <title>The genome of the diatom Chaetoceros tenuissimus carries an ancient integrated fragment of an extant virus.</title>
        <authorList>
            <person name="Hongo Y."/>
            <person name="Kimura K."/>
            <person name="Takaki Y."/>
            <person name="Yoshida Y."/>
            <person name="Baba S."/>
            <person name="Kobayashi G."/>
            <person name="Nagasaki K."/>
            <person name="Hano T."/>
            <person name="Tomaru Y."/>
        </authorList>
    </citation>
    <scope>NUCLEOTIDE SEQUENCE [LARGE SCALE GENOMIC DNA]</scope>
    <source>
        <strain evidence="3 4">NIES-3715</strain>
    </source>
</reference>
<dbReference type="InterPro" id="IPR051557">
    <property type="entry name" value="NipSnap_domain"/>
</dbReference>
<evidence type="ECO:0000256" key="1">
    <source>
        <dbReference type="ARBA" id="ARBA00005291"/>
    </source>
</evidence>
<evidence type="ECO:0000313" key="3">
    <source>
        <dbReference type="EMBL" id="GFH54925.1"/>
    </source>
</evidence>
<comment type="caution">
    <text evidence="3">The sequence shown here is derived from an EMBL/GenBank/DDBJ whole genome shotgun (WGS) entry which is preliminary data.</text>
</comment>
<name>A0AAD3D1T0_9STRA</name>
<evidence type="ECO:0000259" key="2">
    <source>
        <dbReference type="Pfam" id="PF07978"/>
    </source>
</evidence>
<keyword evidence="4" id="KW-1185">Reference proteome</keyword>
<dbReference type="InterPro" id="IPR012577">
    <property type="entry name" value="NIPSNAP"/>
</dbReference>
<sequence>MSTSTTTPIVELREYNLFPEHVVPYTKATTEASSLRKKLLPLRSFSFPETGGRLNVATHLYYFEGGFEERNERRKAMGTTPEWKTYLKSVKPYMIDQTSSIFVEASFIQSMDGVCGLKPGNIENMFTDDDSPESIIELRRYQLKLGYDTVPKFLELYKAGLPSKFYAAGTDPTTKLVTLLYSEVGQLNEVIEVWKHGSTNAMEKSRVAARGADEWKNSIAEIANLANVFTNTIHKPLSFSPL</sequence>